<evidence type="ECO:0000256" key="4">
    <source>
        <dbReference type="ARBA" id="ARBA00023136"/>
    </source>
</evidence>
<dbReference type="GO" id="GO:0007155">
    <property type="term" value="P:cell adhesion"/>
    <property type="evidence" value="ECO:0007669"/>
    <property type="project" value="TreeGrafter"/>
</dbReference>
<dbReference type="InterPro" id="IPR007110">
    <property type="entry name" value="Ig-like_dom"/>
</dbReference>
<dbReference type="PROSITE" id="PS50835">
    <property type="entry name" value="IG_LIKE"/>
    <property type="match status" value="1"/>
</dbReference>
<name>L5LQ46_MYODS</name>
<dbReference type="GO" id="GO:0005886">
    <property type="term" value="C:plasma membrane"/>
    <property type="evidence" value="ECO:0007669"/>
    <property type="project" value="TreeGrafter"/>
</dbReference>
<sequence>MRELLESGHPTELACSLPGACEGGRPLTFSWAGAAVDSLDPQTLRSSVLTFTPRPGDTMARLTCQVKREGSRWSTQRTIRLNVSYAPGNLTIGVSFRNDPGRKEPLLFGLGPALGSGGAEGGAGRALFQGPLLLGKTSFLAP</sequence>
<dbReference type="GO" id="GO:0033691">
    <property type="term" value="F:sialic acid binding"/>
    <property type="evidence" value="ECO:0007669"/>
    <property type="project" value="TreeGrafter"/>
</dbReference>
<dbReference type="InterPro" id="IPR051036">
    <property type="entry name" value="SIGLEC"/>
</dbReference>
<accession>L5LQ46</accession>
<evidence type="ECO:0000256" key="3">
    <source>
        <dbReference type="ARBA" id="ARBA00022989"/>
    </source>
</evidence>
<dbReference type="GO" id="GO:0030246">
    <property type="term" value="F:carbohydrate binding"/>
    <property type="evidence" value="ECO:0007669"/>
    <property type="project" value="UniProtKB-KW"/>
</dbReference>
<dbReference type="AlphaFoldDB" id="L5LQ46"/>
<keyword evidence="2" id="KW-0812">Transmembrane</keyword>
<keyword evidence="7" id="KW-1185">Reference proteome</keyword>
<organism evidence="6 7">
    <name type="scientific">Myotis davidii</name>
    <name type="common">David's myotis</name>
    <dbReference type="NCBI Taxonomy" id="225400"/>
    <lineage>
        <taxon>Eukaryota</taxon>
        <taxon>Metazoa</taxon>
        <taxon>Chordata</taxon>
        <taxon>Craniata</taxon>
        <taxon>Vertebrata</taxon>
        <taxon>Euteleostomi</taxon>
        <taxon>Mammalia</taxon>
        <taxon>Eutheria</taxon>
        <taxon>Laurasiatheria</taxon>
        <taxon>Chiroptera</taxon>
        <taxon>Yangochiroptera</taxon>
        <taxon>Vespertilionidae</taxon>
        <taxon>Myotis</taxon>
    </lineage>
</organism>
<evidence type="ECO:0000256" key="2">
    <source>
        <dbReference type="ARBA" id="ARBA00022692"/>
    </source>
</evidence>
<keyword evidence="3" id="KW-1133">Transmembrane helix</keyword>
<comment type="subcellular location">
    <subcellularLocation>
        <location evidence="1">Membrane</location>
        <topology evidence="1">Single-pass membrane protein</topology>
    </subcellularLocation>
</comment>
<keyword evidence="4" id="KW-0472">Membrane</keyword>
<dbReference type="SUPFAM" id="SSF48726">
    <property type="entry name" value="Immunoglobulin"/>
    <property type="match status" value="1"/>
</dbReference>
<reference evidence="7" key="1">
    <citation type="journal article" date="2013" name="Science">
        <title>Comparative analysis of bat genomes provides insight into the evolution of flight and immunity.</title>
        <authorList>
            <person name="Zhang G."/>
            <person name="Cowled C."/>
            <person name="Shi Z."/>
            <person name="Huang Z."/>
            <person name="Bishop-Lilly K.A."/>
            <person name="Fang X."/>
            <person name="Wynne J.W."/>
            <person name="Xiong Z."/>
            <person name="Baker M.L."/>
            <person name="Zhao W."/>
            <person name="Tachedjian M."/>
            <person name="Zhu Y."/>
            <person name="Zhou P."/>
            <person name="Jiang X."/>
            <person name="Ng J."/>
            <person name="Yang L."/>
            <person name="Wu L."/>
            <person name="Xiao J."/>
            <person name="Feng Y."/>
            <person name="Chen Y."/>
            <person name="Sun X."/>
            <person name="Zhang Y."/>
            <person name="Marsh G.A."/>
            <person name="Crameri G."/>
            <person name="Broder C.C."/>
            <person name="Frey K.G."/>
            <person name="Wang L.F."/>
            <person name="Wang J."/>
        </authorList>
    </citation>
    <scope>NUCLEOTIDE SEQUENCE [LARGE SCALE GENOMIC DNA]</scope>
</reference>
<dbReference type="Proteomes" id="UP000010556">
    <property type="component" value="Unassembled WGS sequence"/>
</dbReference>
<dbReference type="PANTHER" id="PTHR12035">
    <property type="entry name" value="SIALIC ACID BINDING IMMUNOGLOBULIN-LIKE LECTIN"/>
    <property type="match status" value="1"/>
</dbReference>
<evidence type="ECO:0000256" key="1">
    <source>
        <dbReference type="ARBA" id="ARBA00004167"/>
    </source>
</evidence>
<dbReference type="EMBL" id="KB109527">
    <property type="protein sequence ID" value="ELK28216.1"/>
    <property type="molecule type" value="Genomic_DNA"/>
</dbReference>
<dbReference type="InterPro" id="IPR013783">
    <property type="entry name" value="Ig-like_fold"/>
</dbReference>
<keyword evidence="6" id="KW-0430">Lectin</keyword>
<evidence type="ECO:0000259" key="5">
    <source>
        <dbReference type="PROSITE" id="PS50835"/>
    </source>
</evidence>
<protein>
    <submittedName>
        <fullName evidence="6">Sialic acid-binding Ig-like lectin 14</fullName>
    </submittedName>
</protein>
<feature type="domain" description="Ig-like" evidence="5">
    <location>
        <begin position="1"/>
        <end position="80"/>
    </location>
</feature>
<dbReference type="PANTHER" id="PTHR12035:SF125">
    <property type="entry name" value="SIALIC ACID-BINDING IG-LIKE LECTIN 5"/>
    <property type="match status" value="1"/>
</dbReference>
<gene>
    <name evidence="6" type="ORF">MDA_GLEAN10000261</name>
</gene>
<evidence type="ECO:0000313" key="7">
    <source>
        <dbReference type="Proteomes" id="UP000010556"/>
    </source>
</evidence>
<evidence type="ECO:0000313" key="6">
    <source>
        <dbReference type="EMBL" id="ELK28216.1"/>
    </source>
</evidence>
<dbReference type="Gene3D" id="2.60.40.10">
    <property type="entry name" value="Immunoglobulins"/>
    <property type="match status" value="1"/>
</dbReference>
<dbReference type="InterPro" id="IPR036179">
    <property type="entry name" value="Ig-like_dom_sf"/>
</dbReference>
<proteinExistence type="predicted"/>